<feature type="domain" description="DUF3772" evidence="10">
    <location>
        <begin position="127"/>
        <end position="186"/>
    </location>
</feature>
<feature type="transmembrane region" description="Helical" evidence="7">
    <location>
        <begin position="354"/>
        <end position="375"/>
    </location>
</feature>
<feature type="domain" description="Mechanosensitive ion channel MscS" evidence="9">
    <location>
        <begin position="619"/>
        <end position="683"/>
    </location>
</feature>
<dbReference type="SUPFAM" id="SSF82861">
    <property type="entry name" value="Mechanosensitive channel protein MscS (YggB), transmembrane region"/>
    <property type="match status" value="1"/>
</dbReference>
<dbReference type="InterPro" id="IPR011066">
    <property type="entry name" value="MscS_channel_C_sf"/>
</dbReference>
<feature type="transmembrane region" description="Helical" evidence="7">
    <location>
        <begin position="576"/>
        <end position="594"/>
    </location>
</feature>
<dbReference type="Pfam" id="PF12607">
    <property type="entry name" value="DUF3772"/>
    <property type="match status" value="1"/>
</dbReference>
<keyword evidence="8" id="KW-0732">Signal</keyword>
<feature type="transmembrane region" description="Helical" evidence="7">
    <location>
        <begin position="284"/>
        <end position="303"/>
    </location>
</feature>
<dbReference type="Gene3D" id="2.30.30.60">
    <property type="match status" value="1"/>
</dbReference>
<dbReference type="EMBL" id="BNAQ01000001">
    <property type="protein sequence ID" value="GHH08483.1"/>
    <property type="molecule type" value="Genomic_DNA"/>
</dbReference>
<dbReference type="Pfam" id="PF00924">
    <property type="entry name" value="MS_channel_2nd"/>
    <property type="match status" value="1"/>
</dbReference>
<feature type="transmembrane region" description="Helical" evidence="7">
    <location>
        <begin position="245"/>
        <end position="264"/>
    </location>
</feature>
<keyword evidence="6 7" id="KW-0472">Membrane</keyword>
<keyword evidence="4 7" id="KW-0812">Transmembrane</keyword>
<dbReference type="SUPFAM" id="SSF82689">
    <property type="entry name" value="Mechanosensitive channel protein MscS (YggB), C-terminal domain"/>
    <property type="match status" value="1"/>
</dbReference>
<dbReference type="InterPro" id="IPR022249">
    <property type="entry name" value="DUF3772"/>
</dbReference>
<evidence type="ECO:0000259" key="10">
    <source>
        <dbReference type="Pfam" id="PF12607"/>
    </source>
</evidence>
<dbReference type="SUPFAM" id="SSF50182">
    <property type="entry name" value="Sm-like ribonucleoproteins"/>
    <property type="match status" value="1"/>
</dbReference>
<keyword evidence="3" id="KW-1003">Cell membrane</keyword>
<keyword evidence="5 7" id="KW-1133">Transmembrane helix</keyword>
<evidence type="ECO:0000256" key="5">
    <source>
        <dbReference type="ARBA" id="ARBA00022989"/>
    </source>
</evidence>
<dbReference type="InterPro" id="IPR010920">
    <property type="entry name" value="LSM_dom_sf"/>
</dbReference>
<evidence type="ECO:0000256" key="4">
    <source>
        <dbReference type="ARBA" id="ARBA00022692"/>
    </source>
</evidence>
<feature type="chain" id="PRO_5045087663" description="Mechanosensitive ion channel family protein" evidence="8">
    <location>
        <begin position="27"/>
        <end position="796"/>
    </location>
</feature>
<evidence type="ECO:0000313" key="11">
    <source>
        <dbReference type="EMBL" id="GHH08483.1"/>
    </source>
</evidence>
<keyword evidence="12" id="KW-1185">Reference proteome</keyword>
<protein>
    <recommendedName>
        <fullName evidence="13">Mechanosensitive ion channel family protein</fullName>
    </recommendedName>
</protein>
<dbReference type="InterPro" id="IPR052702">
    <property type="entry name" value="MscS-like_channel"/>
</dbReference>
<evidence type="ECO:0008006" key="13">
    <source>
        <dbReference type="Google" id="ProtNLM"/>
    </source>
</evidence>
<evidence type="ECO:0000256" key="8">
    <source>
        <dbReference type="SAM" id="SignalP"/>
    </source>
</evidence>
<evidence type="ECO:0000256" key="3">
    <source>
        <dbReference type="ARBA" id="ARBA00022475"/>
    </source>
</evidence>
<name>A0ABQ3LGX5_9SPHN</name>
<comment type="subcellular location">
    <subcellularLocation>
        <location evidence="1">Cell membrane</location>
        <topology evidence="1">Multi-pass membrane protein</topology>
    </subcellularLocation>
</comment>
<accession>A0ABQ3LGX5</accession>
<dbReference type="InterPro" id="IPR011014">
    <property type="entry name" value="MscS_channel_TM-2"/>
</dbReference>
<evidence type="ECO:0000259" key="9">
    <source>
        <dbReference type="Pfam" id="PF00924"/>
    </source>
</evidence>
<sequence length="796" mass="83853">MRKRLLGALALSILAFSILIAQPLAAQTPAVTLSAQLARTETELRAVDRALDGRVDADAQKALRMRALAAQQVAKDVGAALDDQITLLDARIAGLGPAAPGVTEAPDITAQRAALTQQRSALDATAKRAGLASVEAQQLVDEIEQSREQQFNEKISAQAASPLAPTFWQTLLASLPRDIKRVGLFLKQGIDQIGSARHGLPWQALLGLVLGFVVFLPVRIWARALGQKVLVEGAPGRRVRRSANALWRVIIGTLCPLLAAMIVMQGLRWSGLLPLRWAGMGDAVVLATGFSAFTAAVSGALLMRRQPSWRIAAIDDETAARVRPLTWILAGLSFGTILLSAFDTAIGASQAAQVASQTLIALLHLLLIATFLLVLGRLRAERSAKDDAANGTASAGIGIVLLVVWVLVCIASTALLLGYIAFSLFTAQVIAWAAILGATVYLMTAAVDDVATSAFTRSSRLGVTLTRALGVRGSVIDQFGVLLSAVLRLVLVCVALGLLVSPFGGSGGFAAVFGRLGLLAQGIEVGGVSISPATILRGIVVLGIGLALTRAFMGWLENRYLPITDLDGSGRNSVSLVARYVAIAVAFIWALASLGIGVERVALLLSALSVGIGFGLQAITQNFVSGLILLAERPIKIGDLVRVGNDEGDVKRISVRSTEIELADHSTLIVPNSELITKSVLNKTMAGPLGRIQIKFSVPLDTDAGQVRAMVQEAFASDAAVLDEPPPKVFIDGLTEGRIEFNCFGHVANQRAVYAARSTVLMTLLDQFRAAGIDIGTVPQRLELIAAGTDLTPHAP</sequence>
<comment type="caution">
    <text evidence="11">The sequence shown here is derived from an EMBL/GenBank/DDBJ whole genome shotgun (WGS) entry which is preliminary data.</text>
</comment>
<proteinExistence type="inferred from homology"/>
<feature type="signal peptide" evidence="8">
    <location>
        <begin position="1"/>
        <end position="26"/>
    </location>
</feature>
<dbReference type="Gene3D" id="1.10.287.1260">
    <property type="match status" value="1"/>
</dbReference>
<dbReference type="PANTHER" id="PTHR30347:SF9">
    <property type="entry name" value="MINICONDUCTANCE MECHANOSENSITIVE CHANNEL MSCM"/>
    <property type="match status" value="1"/>
</dbReference>
<feature type="transmembrane region" description="Helical" evidence="7">
    <location>
        <begin position="200"/>
        <end position="218"/>
    </location>
</feature>
<evidence type="ECO:0000256" key="7">
    <source>
        <dbReference type="SAM" id="Phobius"/>
    </source>
</evidence>
<feature type="transmembrane region" description="Helical" evidence="7">
    <location>
        <begin position="428"/>
        <end position="447"/>
    </location>
</feature>
<comment type="similarity">
    <text evidence="2">Belongs to the MscS (TC 1.A.23) family.</text>
</comment>
<organism evidence="11 12">
    <name type="scientific">Sphingomonas glacialis</name>
    <dbReference type="NCBI Taxonomy" id="658225"/>
    <lineage>
        <taxon>Bacteria</taxon>
        <taxon>Pseudomonadati</taxon>
        <taxon>Pseudomonadota</taxon>
        <taxon>Alphaproteobacteria</taxon>
        <taxon>Sphingomonadales</taxon>
        <taxon>Sphingomonadaceae</taxon>
        <taxon>Sphingomonas</taxon>
    </lineage>
</organism>
<evidence type="ECO:0000256" key="1">
    <source>
        <dbReference type="ARBA" id="ARBA00004651"/>
    </source>
</evidence>
<reference evidence="12" key="1">
    <citation type="journal article" date="2019" name="Int. J. Syst. Evol. Microbiol.">
        <title>The Global Catalogue of Microorganisms (GCM) 10K type strain sequencing project: providing services to taxonomists for standard genome sequencing and annotation.</title>
        <authorList>
            <consortium name="The Broad Institute Genomics Platform"/>
            <consortium name="The Broad Institute Genome Sequencing Center for Infectious Disease"/>
            <person name="Wu L."/>
            <person name="Ma J."/>
        </authorList>
    </citation>
    <scope>NUCLEOTIDE SEQUENCE [LARGE SCALE GENOMIC DNA]</scope>
    <source>
        <strain evidence="12">CGMCC 1.8957</strain>
    </source>
</reference>
<evidence type="ECO:0000256" key="2">
    <source>
        <dbReference type="ARBA" id="ARBA00008017"/>
    </source>
</evidence>
<dbReference type="Gene3D" id="3.30.70.100">
    <property type="match status" value="1"/>
</dbReference>
<dbReference type="Proteomes" id="UP000652430">
    <property type="component" value="Unassembled WGS sequence"/>
</dbReference>
<dbReference type="InterPro" id="IPR006685">
    <property type="entry name" value="MscS_channel_2nd"/>
</dbReference>
<dbReference type="PANTHER" id="PTHR30347">
    <property type="entry name" value="POTASSIUM CHANNEL RELATED"/>
    <property type="match status" value="1"/>
</dbReference>
<feature type="transmembrane region" description="Helical" evidence="7">
    <location>
        <begin position="396"/>
        <end position="422"/>
    </location>
</feature>
<dbReference type="RefSeq" id="WP_189674892.1">
    <property type="nucleotide sequence ID" value="NZ_BNAQ01000001.1"/>
</dbReference>
<feature type="transmembrane region" description="Helical" evidence="7">
    <location>
        <begin position="601"/>
        <end position="619"/>
    </location>
</feature>
<feature type="transmembrane region" description="Helical" evidence="7">
    <location>
        <begin position="535"/>
        <end position="556"/>
    </location>
</feature>
<evidence type="ECO:0000313" key="12">
    <source>
        <dbReference type="Proteomes" id="UP000652430"/>
    </source>
</evidence>
<gene>
    <name evidence="11" type="ORF">GCM10008023_03970</name>
</gene>
<dbReference type="InterPro" id="IPR023408">
    <property type="entry name" value="MscS_beta-dom_sf"/>
</dbReference>
<evidence type="ECO:0000256" key="6">
    <source>
        <dbReference type="ARBA" id="ARBA00023136"/>
    </source>
</evidence>
<feature type="transmembrane region" description="Helical" evidence="7">
    <location>
        <begin position="324"/>
        <end position="342"/>
    </location>
</feature>